<keyword evidence="8" id="KW-1185">Reference proteome</keyword>
<dbReference type="STRING" id="80972.ENSAOCP00000022117"/>
<feature type="domain" description="Peptidase S1" evidence="6">
    <location>
        <begin position="8"/>
        <end position="249"/>
    </location>
</feature>
<dbReference type="CDD" id="cd00190">
    <property type="entry name" value="Tryp_SPc"/>
    <property type="match status" value="1"/>
</dbReference>
<evidence type="ECO:0000256" key="2">
    <source>
        <dbReference type="ARBA" id="ARBA00022729"/>
    </source>
</evidence>
<keyword evidence="2" id="KW-0732">Signal</keyword>
<evidence type="ECO:0000259" key="6">
    <source>
        <dbReference type="PROSITE" id="PS50240"/>
    </source>
</evidence>
<dbReference type="InterPro" id="IPR001254">
    <property type="entry name" value="Trypsin_dom"/>
</dbReference>
<dbReference type="PROSITE" id="PS00134">
    <property type="entry name" value="TRYPSIN_HIS"/>
    <property type="match status" value="1"/>
</dbReference>
<evidence type="ECO:0000256" key="3">
    <source>
        <dbReference type="ARBA" id="ARBA00022801"/>
    </source>
</evidence>
<dbReference type="AlphaFoldDB" id="A0A3Q1C452"/>
<dbReference type="PANTHER" id="PTHR24252">
    <property type="entry name" value="ACROSIN-RELATED"/>
    <property type="match status" value="1"/>
</dbReference>
<dbReference type="Pfam" id="PF00089">
    <property type="entry name" value="Trypsin"/>
    <property type="match status" value="1"/>
</dbReference>
<dbReference type="Gene3D" id="2.40.10.10">
    <property type="entry name" value="Trypsin-like serine proteases"/>
    <property type="match status" value="1"/>
</dbReference>
<dbReference type="PRINTS" id="PR00722">
    <property type="entry name" value="CHYMOTRYPSIN"/>
</dbReference>
<reference evidence="7 8" key="1">
    <citation type="submission" date="2022-01" db="EMBL/GenBank/DDBJ databases">
        <title>A chromosome-scale genome assembly of the false clownfish, Amphiprion ocellaris.</title>
        <authorList>
            <person name="Ryu T."/>
        </authorList>
    </citation>
    <scope>NUCLEOTIDE SEQUENCE [LARGE SCALE GENOMIC DNA]</scope>
</reference>
<evidence type="ECO:0000313" key="8">
    <source>
        <dbReference type="Proteomes" id="UP001501940"/>
    </source>
</evidence>
<organism evidence="7 8">
    <name type="scientific">Amphiprion ocellaris</name>
    <name type="common">Clown anemonefish</name>
    <dbReference type="NCBI Taxonomy" id="80972"/>
    <lineage>
        <taxon>Eukaryota</taxon>
        <taxon>Metazoa</taxon>
        <taxon>Chordata</taxon>
        <taxon>Craniata</taxon>
        <taxon>Vertebrata</taxon>
        <taxon>Euteleostomi</taxon>
        <taxon>Actinopterygii</taxon>
        <taxon>Neopterygii</taxon>
        <taxon>Teleostei</taxon>
        <taxon>Neoteleostei</taxon>
        <taxon>Acanthomorphata</taxon>
        <taxon>Ovalentaria</taxon>
        <taxon>Pomacentridae</taxon>
        <taxon>Amphiprion</taxon>
    </lineage>
</organism>
<dbReference type="PROSITE" id="PS50240">
    <property type="entry name" value="TRYPSIN_DOM"/>
    <property type="match status" value="1"/>
</dbReference>
<dbReference type="GO" id="GO:0006508">
    <property type="term" value="P:proteolysis"/>
    <property type="evidence" value="ECO:0007669"/>
    <property type="project" value="UniProtKB-KW"/>
</dbReference>
<reference evidence="7" key="3">
    <citation type="submission" date="2025-09" db="UniProtKB">
        <authorList>
            <consortium name="Ensembl"/>
        </authorList>
    </citation>
    <scope>IDENTIFICATION</scope>
</reference>
<dbReference type="GO" id="GO:0004252">
    <property type="term" value="F:serine-type endopeptidase activity"/>
    <property type="evidence" value="ECO:0007669"/>
    <property type="project" value="InterPro"/>
</dbReference>
<protein>
    <recommendedName>
        <fullName evidence="6">Peptidase S1 domain-containing protein</fullName>
    </recommendedName>
</protein>
<evidence type="ECO:0000313" key="7">
    <source>
        <dbReference type="Ensembl" id="ENSAOCP00000022117.2"/>
    </source>
</evidence>
<keyword evidence="4" id="KW-0720">Serine protease</keyword>
<dbReference type="SMART" id="SM00020">
    <property type="entry name" value="Tryp_SPc"/>
    <property type="match status" value="1"/>
</dbReference>
<evidence type="ECO:0000256" key="4">
    <source>
        <dbReference type="ARBA" id="ARBA00022825"/>
    </source>
</evidence>
<reference evidence="7" key="2">
    <citation type="submission" date="2025-08" db="UniProtKB">
        <authorList>
            <consortium name="Ensembl"/>
        </authorList>
    </citation>
    <scope>IDENTIFICATION</scope>
</reference>
<dbReference type="PANTHER" id="PTHR24252:SF10">
    <property type="entry name" value="SERINE PROTEASE 56"/>
    <property type="match status" value="1"/>
</dbReference>
<keyword evidence="5" id="KW-1015">Disulfide bond</keyword>
<proteinExistence type="predicted"/>
<dbReference type="GeneTree" id="ENSGT00940000163009"/>
<sequence length="251" mass="27498">MRTVSVSIMGGTDAPQGSWPWMVHLNISTYDRRSRWRCGGTLLNSEWVLTAAHCWNGLQQPDFRQSMVWIGTHALQKTSVRYMAIDAVILHPHFHSLSNGFANDIALIKLKKTVMFSQRVAPVLLASPDDVLGSSSDCWIIGWGQIGNGVRLPDPEILQEVKISLMPQTSCEVERYQTLSRVVLAGDKAGGKDSCGGDNGGPLMCRTARGFVQVGIRSYGSGGSCGLPDSPGVYTRVSKHLCFINYYVHQG</sequence>
<dbReference type="InterPro" id="IPR001314">
    <property type="entry name" value="Peptidase_S1A"/>
</dbReference>
<dbReference type="InterPro" id="IPR009003">
    <property type="entry name" value="Peptidase_S1_PA"/>
</dbReference>
<dbReference type="Ensembl" id="ENSAOCT00000008779.2">
    <property type="protein sequence ID" value="ENSAOCP00000022117.2"/>
    <property type="gene ID" value="ENSAOCG00000007387.2"/>
</dbReference>
<evidence type="ECO:0000256" key="5">
    <source>
        <dbReference type="ARBA" id="ARBA00023157"/>
    </source>
</evidence>
<gene>
    <name evidence="7" type="primary">RAB21</name>
</gene>
<keyword evidence="1" id="KW-0645">Protease</keyword>
<dbReference type="SUPFAM" id="SSF50494">
    <property type="entry name" value="Trypsin-like serine proteases"/>
    <property type="match status" value="1"/>
</dbReference>
<accession>A0A3Q1C452</accession>
<dbReference type="InterPro" id="IPR043504">
    <property type="entry name" value="Peptidase_S1_PA_chymotrypsin"/>
</dbReference>
<name>A0A3Q1C452_AMPOC</name>
<dbReference type="Proteomes" id="UP001501940">
    <property type="component" value="Chromosome 19"/>
</dbReference>
<keyword evidence="3" id="KW-0378">Hydrolase</keyword>
<dbReference type="OMA" id="ACKGNYG"/>
<dbReference type="FunFam" id="2.40.10.10:FF:000024">
    <property type="entry name" value="Serine protease 53"/>
    <property type="match status" value="1"/>
</dbReference>
<evidence type="ECO:0000256" key="1">
    <source>
        <dbReference type="ARBA" id="ARBA00022670"/>
    </source>
</evidence>
<dbReference type="InterPro" id="IPR018114">
    <property type="entry name" value="TRYPSIN_HIS"/>
</dbReference>